<gene>
    <name evidence="3" type="ORF">M409DRAFT_33996</name>
</gene>
<reference evidence="3" key="1">
    <citation type="journal article" date="2020" name="Stud. Mycol.">
        <title>101 Dothideomycetes genomes: a test case for predicting lifestyles and emergence of pathogens.</title>
        <authorList>
            <person name="Haridas S."/>
            <person name="Albert R."/>
            <person name="Binder M."/>
            <person name="Bloem J."/>
            <person name="Labutti K."/>
            <person name="Salamov A."/>
            <person name="Andreopoulos B."/>
            <person name="Baker S."/>
            <person name="Barry K."/>
            <person name="Bills G."/>
            <person name="Bluhm B."/>
            <person name="Cannon C."/>
            <person name="Castanera R."/>
            <person name="Culley D."/>
            <person name="Daum C."/>
            <person name="Ezra D."/>
            <person name="Gonzalez J."/>
            <person name="Henrissat B."/>
            <person name="Kuo A."/>
            <person name="Liang C."/>
            <person name="Lipzen A."/>
            <person name="Lutzoni F."/>
            <person name="Magnuson J."/>
            <person name="Mondo S."/>
            <person name="Nolan M."/>
            <person name="Ohm R."/>
            <person name="Pangilinan J."/>
            <person name="Park H.-J."/>
            <person name="Ramirez L."/>
            <person name="Alfaro M."/>
            <person name="Sun H."/>
            <person name="Tritt A."/>
            <person name="Yoshinaga Y."/>
            <person name="Zwiers L.-H."/>
            <person name="Turgeon B."/>
            <person name="Goodwin S."/>
            <person name="Spatafora J."/>
            <person name="Crous P."/>
            <person name="Grigoriev I."/>
        </authorList>
    </citation>
    <scope>NUCLEOTIDE SEQUENCE</scope>
    <source>
        <strain evidence="3">ATCC 36951</strain>
    </source>
</reference>
<dbReference type="GO" id="GO:0005634">
    <property type="term" value="C:nucleus"/>
    <property type="evidence" value="ECO:0007669"/>
    <property type="project" value="InterPro"/>
</dbReference>
<dbReference type="RefSeq" id="XP_033670719.1">
    <property type="nucleotide sequence ID" value="XM_033810312.1"/>
</dbReference>
<feature type="coiled-coil region" evidence="1">
    <location>
        <begin position="1345"/>
        <end position="1372"/>
    </location>
</feature>
<evidence type="ECO:0000256" key="1">
    <source>
        <dbReference type="SAM" id="Coils"/>
    </source>
</evidence>
<feature type="region of interest" description="Disordered" evidence="2">
    <location>
        <begin position="463"/>
        <end position="488"/>
    </location>
</feature>
<dbReference type="InterPro" id="IPR019021">
    <property type="entry name" value="Mms22"/>
</dbReference>
<evidence type="ECO:0000313" key="4">
    <source>
        <dbReference type="Proteomes" id="UP000799537"/>
    </source>
</evidence>
<dbReference type="PANTHER" id="PTHR28122:SF1">
    <property type="entry name" value="E3 UBIQUITIN-PROTEIN LIGASE SUBSTRATE RECEPTOR MMS22"/>
    <property type="match status" value="1"/>
</dbReference>
<organism evidence="3 4">
    <name type="scientific">Zasmidium cellare ATCC 36951</name>
    <dbReference type="NCBI Taxonomy" id="1080233"/>
    <lineage>
        <taxon>Eukaryota</taxon>
        <taxon>Fungi</taxon>
        <taxon>Dikarya</taxon>
        <taxon>Ascomycota</taxon>
        <taxon>Pezizomycotina</taxon>
        <taxon>Dothideomycetes</taxon>
        <taxon>Dothideomycetidae</taxon>
        <taxon>Mycosphaerellales</taxon>
        <taxon>Mycosphaerellaceae</taxon>
        <taxon>Zasmidium</taxon>
    </lineage>
</organism>
<feature type="region of interest" description="Disordered" evidence="2">
    <location>
        <begin position="231"/>
        <end position="298"/>
    </location>
</feature>
<dbReference type="Pfam" id="PF09462">
    <property type="entry name" value="Mus7"/>
    <property type="match status" value="1"/>
</dbReference>
<dbReference type="Proteomes" id="UP000799537">
    <property type="component" value="Unassembled WGS sequence"/>
</dbReference>
<feature type="compositionally biased region" description="Low complexity" evidence="2">
    <location>
        <begin position="277"/>
        <end position="287"/>
    </location>
</feature>
<feature type="compositionally biased region" description="Basic and acidic residues" evidence="2">
    <location>
        <begin position="730"/>
        <end position="741"/>
    </location>
</feature>
<proteinExistence type="predicted"/>
<dbReference type="GO" id="GO:0031297">
    <property type="term" value="P:replication fork processing"/>
    <property type="evidence" value="ECO:0007669"/>
    <property type="project" value="InterPro"/>
</dbReference>
<dbReference type="GeneID" id="54563584"/>
<feature type="non-terminal residue" evidence="3">
    <location>
        <position position="2048"/>
    </location>
</feature>
<dbReference type="GO" id="GO:0000724">
    <property type="term" value="P:double-strand break repair via homologous recombination"/>
    <property type="evidence" value="ECO:0007669"/>
    <property type="project" value="TreeGrafter"/>
</dbReference>
<feature type="region of interest" description="Disordered" evidence="2">
    <location>
        <begin position="157"/>
        <end position="214"/>
    </location>
</feature>
<dbReference type="EMBL" id="ML993587">
    <property type="protein sequence ID" value="KAF2169830.1"/>
    <property type="molecule type" value="Genomic_DNA"/>
</dbReference>
<accession>A0A6A6CUH2</accession>
<feature type="compositionally biased region" description="Low complexity" evidence="2">
    <location>
        <begin position="109"/>
        <end position="131"/>
    </location>
</feature>
<dbReference type="OrthoDB" id="2386201at2759"/>
<feature type="non-terminal residue" evidence="3">
    <location>
        <position position="1"/>
    </location>
</feature>
<protein>
    <submittedName>
        <fullName evidence="3">Uncharacterized protein</fullName>
    </submittedName>
</protein>
<keyword evidence="1" id="KW-0175">Coiled coil</keyword>
<feature type="region of interest" description="Disordered" evidence="2">
    <location>
        <begin position="101"/>
        <end position="135"/>
    </location>
</feature>
<feature type="compositionally biased region" description="Basic residues" evidence="2">
    <location>
        <begin position="603"/>
        <end position="620"/>
    </location>
</feature>
<dbReference type="PANTHER" id="PTHR28122">
    <property type="entry name" value="E3 UBIQUITIN-PROTEIN LIGASE SUBSTRATE RECEPTOR MMS22"/>
    <property type="match status" value="1"/>
</dbReference>
<feature type="compositionally biased region" description="Basic residues" evidence="2">
    <location>
        <begin position="471"/>
        <end position="488"/>
    </location>
</feature>
<keyword evidence="4" id="KW-1185">Reference proteome</keyword>
<dbReference type="GO" id="GO:0035361">
    <property type="term" value="C:Cul8-RING ubiquitin ligase complex"/>
    <property type="evidence" value="ECO:0007669"/>
    <property type="project" value="TreeGrafter"/>
</dbReference>
<sequence length="2048" mass="229433">VNSCASSPLSEREVSPPPGFELPTTAPGLLPAVSRERPTYYGEQCSSGNPNAELPPSTAFIRRNLRTRKAIQLAPYQFDKAQYHQQWKARGLRPIRLMEQESAQEEADSQFQTGSSQIAYPSSAASSSVGSKLLRPQEASHEGLDYFDMGNSSDEVAQTHRLPKRKKLGNVSSKDRNSVNDSRPPPQPRNAWSQIDEFSIPPSPPRTSSDLSNVDDSETLFRQTATGFRIPLGLTPVPLPTPQVSSDVKRNIDDASASDSPPRRSRMSAGRRPVRTQSAISIPSSSESESDQQSELEVRRLQHERKRIRGVLPASWLKIDLQAQQAKSAPAVSRGRRLSTASPAKAEAQKGVARKIGRATQRSQSPILPELPGDTSDSDDSAMSPKVSRAQPRLELRPDRLSIAPDLTVDDDLMENDFIDPMLAGRVRQSKPKSLGIHQPRITESFRSTSNFNHDFTEERCATISSSTVGRQKRVSKTKGARRQRRRPAVHLSIADVTTSQRAEMKQLPQFIKLAVRQTRHESDRGRHSPTNKLIRLATAHDTEEASSVLRAWREGTIAPRSDDHGWISEDDIHLPLNNDTGHSPDNEPLREQVQQAFSASTVRKRPYLNQHSSKRRRMQQTRLHPTVLSAGSHEPMTHETRKTPSAPIVARASRQVPRPQRLREAQLETLERDFDASHREAVFERRMQCMTESIARSSRRSGTAGFQLDRFLRADSTALPEIQPTRQRQAGDRQETDGESRPTVTLAHRPRKATARRLDVEAREYRQPSEPLPQDIDEPEVIEASAAVDVSIPVLHGLRPFGTRYSIDFDMQPLDHGIFFHHSTFIGSGDFHDALNIPDRDLDRGLGHVRVQIEEQAFEWDAWNEDVAAQVNRIPGLISNALQTLDSPEEDIDPTVRLSTVEGNINYLLRSVIRYLSKCVWFIDPVDRKSCVETLNALVTTLLEIGTESWTSKRSLLGVVIRVLQYQVVIAKQAVVLCDHSAVPFGLKSSTEKLLLRASRSLAKRGIGRRFAELRSFYEDNRRAADRESGILDETVPWVSLVILRNTLVDSRAKSTLFWHAISEALQGNLTDVCDVRTFEVLSQNILTILPALEVDSTGIVKTGSRFTTQLDDWSLVKAIVSRVLGIYDSSSQIRGYSVNEYVRALLARCHCLVNKWGWWRCESLLNTAFDFFARRSFNLLQKEEVRGSPKFLEELHSSDVPLDVAPEDCSFHIFLKMLSTGLRGMQKYNVYADRKILSIIWRFIPNHNRMYRKDTDLHKKDLDALRNQHDLFSVLYYASPTKGRIGVDLVLGLVDHATSHREACRLSVRAWSNIACYQASSLEPVEALEELTRWFSSTIKTTFAQYRLAKVEAEQDFQRARQEIEGSTEASVDHTMLETTIASNQRQIAAIIIDALAGLKRAIRCASDLTKARALVDQTHFVLIFDLFDPSQRRLLSAMQETLLVCDAALDMQQRFEPAPGSAQTTNDDSQDFGDISAIEAFAADENSPTSPVRGMIADALLTPLGQFLSNVFGADVAPEDSLLQQVIDVWTRLANVTVCSSSAKRWSTYVDDYGATAWNQLRDTTQKRKFTPYFMSQILVHSNGHEDVKEAAFVAWLLSLVDREATLKFQHCLTSALLNFCGDDPLLSNLPFTRERSSDRYDITLTDLRQRRLGLLSSVLHNMRTHHDEVSCESTSRGHELRSRYAGMLRQLMQAMKANYQDLQNGRNDSVANASLQGGYVDFVQNVVSFLQQYALGICQVDRFFTDSSAFPLPATDPTYVVGRLRSYIPKLAEASGRTQLAMFIQTVSERAATDNQQPYLVNQMAAAMGDVEELGDEDRPTLRSVLLTSIFPAYVAKAISSSCFWIPATPILEACGRVIGNIFYNFQIEDDKAVLAVVESIASILHSICLQCDHVLLKADLLRLPRVLRMLGVMVGVGNSCLTITSYIQRATSLGGELSRRVQALQQQAVTIAAHLQHRSDGAFYQNPEIGSAPLCPWPDTQAVAEKQVRESVNTKWHAIDERYFVQRGSSMKEVVVELGDSKDEEAALLQVIASFCRAFEATI</sequence>
<feature type="region of interest" description="Disordered" evidence="2">
    <location>
        <begin position="716"/>
        <end position="754"/>
    </location>
</feature>
<feature type="region of interest" description="Disordered" evidence="2">
    <location>
        <begin position="1"/>
        <end position="56"/>
    </location>
</feature>
<evidence type="ECO:0000313" key="3">
    <source>
        <dbReference type="EMBL" id="KAF2169830.1"/>
    </source>
</evidence>
<evidence type="ECO:0000256" key="2">
    <source>
        <dbReference type="SAM" id="MobiDB-lite"/>
    </source>
</evidence>
<name>A0A6A6CUH2_ZASCE</name>
<feature type="region of interest" description="Disordered" evidence="2">
    <location>
        <begin position="323"/>
        <end position="399"/>
    </location>
</feature>
<feature type="region of interest" description="Disordered" evidence="2">
    <location>
        <begin position="598"/>
        <end position="660"/>
    </location>
</feature>